<accession>A0A495XTB4</accession>
<feature type="compositionally biased region" description="Basic and acidic residues" evidence="1">
    <location>
        <begin position="67"/>
        <end position="79"/>
    </location>
</feature>
<name>A0A495XTB4_9PSEU</name>
<keyword evidence="4" id="KW-1185">Reference proteome</keyword>
<evidence type="ECO:0000313" key="3">
    <source>
        <dbReference type="EMBL" id="RKT74918.1"/>
    </source>
</evidence>
<evidence type="ECO:0000313" key="4">
    <source>
        <dbReference type="Proteomes" id="UP000272729"/>
    </source>
</evidence>
<feature type="compositionally biased region" description="Low complexity" evidence="1">
    <location>
        <begin position="39"/>
        <end position="57"/>
    </location>
</feature>
<evidence type="ECO:0000256" key="1">
    <source>
        <dbReference type="SAM" id="MobiDB-lite"/>
    </source>
</evidence>
<proteinExistence type="predicted"/>
<dbReference type="EMBL" id="RBXR01000001">
    <property type="protein sequence ID" value="RKT74918.1"/>
    <property type="molecule type" value="Genomic_DNA"/>
</dbReference>
<keyword evidence="2" id="KW-0732">Signal</keyword>
<evidence type="ECO:0000256" key="2">
    <source>
        <dbReference type="SAM" id="SignalP"/>
    </source>
</evidence>
<gene>
    <name evidence="3" type="ORF">DFJ66_8293</name>
</gene>
<organism evidence="3 4">
    <name type="scientific">Saccharothrix variisporea</name>
    <dbReference type="NCBI Taxonomy" id="543527"/>
    <lineage>
        <taxon>Bacteria</taxon>
        <taxon>Bacillati</taxon>
        <taxon>Actinomycetota</taxon>
        <taxon>Actinomycetes</taxon>
        <taxon>Pseudonocardiales</taxon>
        <taxon>Pseudonocardiaceae</taxon>
        <taxon>Saccharothrix</taxon>
    </lineage>
</organism>
<dbReference type="Proteomes" id="UP000272729">
    <property type="component" value="Unassembled WGS sequence"/>
</dbReference>
<feature type="chain" id="PRO_5038874754" evidence="2">
    <location>
        <begin position="37"/>
        <end position="216"/>
    </location>
</feature>
<feature type="signal peptide" evidence="2">
    <location>
        <begin position="1"/>
        <end position="36"/>
    </location>
</feature>
<protein>
    <submittedName>
        <fullName evidence="3">Uncharacterized protein DUF3558</fullName>
    </submittedName>
</protein>
<sequence length="216" mass="22173">MQRGSGSGPPTIRVVIRSAGRSAALLPLLLLLSACATSSPASPGPSSSGPSSSAGPATWVSVDPSADADRPDVPATDRPKRIAADADLCELLLEEEIKAATGAPYARRGKPVAGTLCVWQLSDVVGDQGTPTEMLMLTSMPAGTWLGEEQGVVGGYPTRKRIGDGMCALKVALRRPEAPTDKVVLVVNLTLADKTTNPCPAAQKLAETALPRVPGA</sequence>
<dbReference type="AlphaFoldDB" id="A0A495XTB4"/>
<dbReference type="Pfam" id="PF12079">
    <property type="entry name" value="DUF3558"/>
    <property type="match status" value="1"/>
</dbReference>
<comment type="caution">
    <text evidence="3">The sequence shown here is derived from an EMBL/GenBank/DDBJ whole genome shotgun (WGS) entry which is preliminary data.</text>
</comment>
<dbReference type="InterPro" id="IPR024520">
    <property type="entry name" value="DUF3558"/>
</dbReference>
<reference evidence="3 4" key="1">
    <citation type="submission" date="2018-10" db="EMBL/GenBank/DDBJ databases">
        <title>Sequencing the genomes of 1000 actinobacteria strains.</title>
        <authorList>
            <person name="Klenk H.-P."/>
        </authorList>
    </citation>
    <scope>NUCLEOTIDE SEQUENCE [LARGE SCALE GENOMIC DNA]</scope>
    <source>
        <strain evidence="3 4">DSM 43911</strain>
    </source>
</reference>
<dbReference type="PROSITE" id="PS51257">
    <property type="entry name" value="PROKAR_LIPOPROTEIN"/>
    <property type="match status" value="1"/>
</dbReference>
<feature type="region of interest" description="Disordered" evidence="1">
    <location>
        <begin position="39"/>
        <end position="79"/>
    </location>
</feature>